<gene>
    <name evidence="1" type="ORF">RM51_17500</name>
</gene>
<dbReference type="Proteomes" id="UP000031167">
    <property type="component" value="Unassembled WGS sequence"/>
</dbReference>
<proteinExistence type="predicted"/>
<accession>A0A0B4CYI6</accession>
<sequence length="142" mass="17309">MELTTFQELTEQIAVECFYMTDCEQEEKVIQLIDLHHFIDCYHSNFTILEYINHPVNIIEEHGIKKGILFYDIKHPISLDFNLFEAFKRQNQLKEMWFVFVEEDAIAHSEKYFRFIIENCIEIFYDKIFLFNFFQSTIKELK</sequence>
<dbReference type="EMBL" id="JWTA01000019">
    <property type="protein sequence ID" value="KIC61412.1"/>
    <property type="molecule type" value="Genomic_DNA"/>
</dbReference>
<dbReference type="OrthoDB" id="1451807at2"/>
<reference evidence="1 2" key="1">
    <citation type="submission" date="2014-12" db="EMBL/GenBank/DDBJ databases">
        <title>Genome sequencing of Chryseobacterium taiwanense TPW19.</title>
        <authorList>
            <person name="Tan P.W."/>
            <person name="Chan K.-G."/>
        </authorList>
    </citation>
    <scope>NUCLEOTIDE SEQUENCE [LARGE SCALE GENOMIC DNA]</scope>
    <source>
        <strain evidence="1 2">TPW19</strain>
    </source>
</reference>
<keyword evidence="2" id="KW-1185">Reference proteome</keyword>
<evidence type="ECO:0000313" key="1">
    <source>
        <dbReference type="EMBL" id="KIC61412.1"/>
    </source>
</evidence>
<dbReference type="STRING" id="363331.RM51_17500"/>
<protein>
    <submittedName>
        <fullName evidence="1">Uncharacterized protein</fullName>
    </submittedName>
</protein>
<name>A0A0B4CYI6_9FLAO</name>
<organism evidence="1 2">
    <name type="scientific">Chryseobacterium taiwanense</name>
    <dbReference type="NCBI Taxonomy" id="363331"/>
    <lineage>
        <taxon>Bacteria</taxon>
        <taxon>Pseudomonadati</taxon>
        <taxon>Bacteroidota</taxon>
        <taxon>Flavobacteriia</taxon>
        <taxon>Flavobacteriales</taxon>
        <taxon>Weeksellaceae</taxon>
        <taxon>Chryseobacterium group</taxon>
        <taxon>Chryseobacterium</taxon>
    </lineage>
</organism>
<comment type="caution">
    <text evidence="1">The sequence shown here is derived from an EMBL/GenBank/DDBJ whole genome shotgun (WGS) entry which is preliminary data.</text>
</comment>
<dbReference type="RefSeq" id="WP_039372645.1">
    <property type="nucleotide sequence ID" value="NZ_JWTA01000019.1"/>
</dbReference>
<evidence type="ECO:0000313" key="2">
    <source>
        <dbReference type="Proteomes" id="UP000031167"/>
    </source>
</evidence>
<dbReference type="AlphaFoldDB" id="A0A0B4CYI6"/>